<feature type="transmembrane region" description="Helical" evidence="15">
    <location>
        <begin position="275"/>
        <end position="296"/>
    </location>
</feature>
<feature type="transmembrane region" description="Helical" evidence="15">
    <location>
        <begin position="345"/>
        <end position="362"/>
    </location>
</feature>
<comment type="similarity">
    <text evidence="4">Belongs to the major facilitator superfamily. Sugar transporter (TC 2.A.1.1) family. Glucose transporter subfamily.</text>
</comment>
<evidence type="ECO:0000256" key="8">
    <source>
        <dbReference type="ARBA" id="ARBA00022597"/>
    </source>
</evidence>
<evidence type="ECO:0000256" key="4">
    <source>
        <dbReference type="ARBA" id="ARBA00007004"/>
    </source>
</evidence>
<comment type="catalytic activity">
    <reaction evidence="1">
        <text>D-fructose(out) = D-fructose(in)</text>
        <dbReference type="Rhea" id="RHEA:60372"/>
        <dbReference type="ChEBI" id="CHEBI:37721"/>
    </reaction>
</comment>
<dbReference type="PRINTS" id="PR00171">
    <property type="entry name" value="SUGRTRNSPORT"/>
</dbReference>
<dbReference type="InterPro" id="IPR020846">
    <property type="entry name" value="MFS_dom"/>
</dbReference>
<dbReference type="GO" id="GO:0042383">
    <property type="term" value="C:sarcolemma"/>
    <property type="evidence" value="ECO:0007669"/>
    <property type="project" value="UniProtKB-SubCell"/>
</dbReference>
<feature type="domain" description="Major facilitator superfamily (MFS) profile" evidence="16">
    <location>
        <begin position="18"/>
        <end position="461"/>
    </location>
</feature>
<dbReference type="AlphaFoldDB" id="A0A2I4AUW5"/>
<keyword evidence="9 15" id="KW-0812">Transmembrane</keyword>
<evidence type="ECO:0000256" key="14">
    <source>
        <dbReference type="RuleBase" id="RU003346"/>
    </source>
</evidence>
<feature type="transmembrane region" description="Helical" evidence="15">
    <location>
        <begin position="12"/>
        <end position="36"/>
    </location>
</feature>
<feature type="transmembrane region" description="Helical" evidence="15">
    <location>
        <begin position="155"/>
        <end position="177"/>
    </location>
</feature>
<dbReference type="InterPro" id="IPR003663">
    <property type="entry name" value="Sugar/inositol_transpt"/>
</dbReference>
<proteinExistence type="inferred from homology"/>
<dbReference type="SUPFAM" id="SSF103473">
    <property type="entry name" value="MFS general substrate transporter"/>
    <property type="match status" value="1"/>
</dbReference>
<gene>
    <name evidence="18" type="primary">slc2a11l</name>
</gene>
<dbReference type="GO" id="GO:0055056">
    <property type="term" value="F:D-glucose transmembrane transporter activity"/>
    <property type="evidence" value="ECO:0007669"/>
    <property type="project" value="TreeGrafter"/>
</dbReference>
<dbReference type="FunFam" id="1.20.1250.20:FF:001511">
    <property type="entry name" value="Solute carrier family 2, facilitated glucose transporter member 5"/>
    <property type="match status" value="1"/>
</dbReference>
<dbReference type="PANTHER" id="PTHR23503:SF54">
    <property type="entry name" value="MAJOR FACILITATOR SUPERFAMILY (MFS) PROFILE DOMAIN-CONTAINING PROTEIN"/>
    <property type="match status" value="1"/>
</dbReference>
<dbReference type="Pfam" id="PF00083">
    <property type="entry name" value="Sugar_tr"/>
    <property type="match status" value="1"/>
</dbReference>
<organism evidence="17 18">
    <name type="scientific">Austrofundulus limnaeus</name>
    <name type="common">Annual killifish</name>
    <dbReference type="NCBI Taxonomy" id="52670"/>
    <lineage>
        <taxon>Eukaryota</taxon>
        <taxon>Metazoa</taxon>
        <taxon>Chordata</taxon>
        <taxon>Craniata</taxon>
        <taxon>Vertebrata</taxon>
        <taxon>Euteleostomi</taxon>
        <taxon>Actinopterygii</taxon>
        <taxon>Neopterygii</taxon>
        <taxon>Teleostei</taxon>
        <taxon>Neoteleostei</taxon>
        <taxon>Acanthomorphata</taxon>
        <taxon>Ovalentaria</taxon>
        <taxon>Atherinomorphae</taxon>
        <taxon>Cyprinodontiformes</taxon>
        <taxon>Rivulidae</taxon>
        <taxon>Austrofundulus</taxon>
    </lineage>
</organism>
<dbReference type="InterPro" id="IPR005828">
    <property type="entry name" value="MFS_sugar_transport-like"/>
</dbReference>
<dbReference type="GO" id="GO:0005353">
    <property type="term" value="F:fructose transmembrane transporter activity"/>
    <property type="evidence" value="ECO:0007669"/>
    <property type="project" value="UniProtKB-ARBA"/>
</dbReference>
<reference evidence="18" key="1">
    <citation type="submission" date="2025-08" db="UniProtKB">
        <authorList>
            <consortium name="RefSeq"/>
        </authorList>
    </citation>
    <scope>IDENTIFICATION</scope>
    <source>
        <strain evidence="18">Quisiro</strain>
        <tissue evidence="18">Liver</tissue>
    </source>
</reference>
<dbReference type="PANTHER" id="PTHR23503">
    <property type="entry name" value="SOLUTE CARRIER FAMILY 2"/>
    <property type="match status" value="1"/>
</dbReference>
<accession>A0A2I4AUW5</accession>
<dbReference type="InterPro" id="IPR036259">
    <property type="entry name" value="MFS_trans_sf"/>
</dbReference>
<dbReference type="KEGG" id="alim:106514521"/>
<evidence type="ECO:0000256" key="9">
    <source>
        <dbReference type="ARBA" id="ARBA00022692"/>
    </source>
</evidence>
<feature type="transmembrane region" description="Helical" evidence="15">
    <location>
        <begin position="189"/>
        <end position="210"/>
    </location>
</feature>
<dbReference type="PROSITE" id="PS50850">
    <property type="entry name" value="MFS"/>
    <property type="match status" value="1"/>
</dbReference>
<dbReference type="OrthoDB" id="4540492at2759"/>
<evidence type="ECO:0000256" key="5">
    <source>
        <dbReference type="ARBA" id="ARBA00015973"/>
    </source>
</evidence>
<feature type="transmembrane region" description="Helical" evidence="15">
    <location>
        <begin position="66"/>
        <end position="88"/>
    </location>
</feature>
<keyword evidence="17" id="KW-1185">Reference proteome</keyword>
<evidence type="ECO:0000256" key="3">
    <source>
        <dbReference type="ARBA" id="ARBA00004651"/>
    </source>
</evidence>
<evidence type="ECO:0000259" key="16">
    <source>
        <dbReference type="PROSITE" id="PS50850"/>
    </source>
</evidence>
<dbReference type="Gene3D" id="1.20.1250.20">
    <property type="entry name" value="MFS general substrate transporter like domains"/>
    <property type="match status" value="1"/>
</dbReference>
<evidence type="ECO:0000313" key="17">
    <source>
        <dbReference type="Proteomes" id="UP000192220"/>
    </source>
</evidence>
<evidence type="ECO:0000256" key="2">
    <source>
        <dbReference type="ARBA" id="ARBA00004135"/>
    </source>
</evidence>
<keyword evidence="7" id="KW-1003">Cell membrane</keyword>
<dbReference type="InParanoid" id="A0A2I4AUW5"/>
<evidence type="ECO:0000256" key="6">
    <source>
        <dbReference type="ARBA" id="ARBA00022448"/>
    </source>
</evidence>
<evidence type="ECO:0000256" key="1">
    <source>
        <dbReference type="ARBA" id="ARBA00000590"/>
    </source>
</evidence>
<dbReference type="Proteomes" id="UP000192220">
    <property type="component" value="Unplaced"/>
</dbReference>
<feature type="transmembrane region" description="Helical" evidence="15">
    <location>
        <begin position="368"/>
        <end position="395"/>
    </location>
</feature>
<feature type="transmembrane region" description="Helical" evidence="15">
    <location>
        <begin position="130"/>
        <end position="148"/>
    </location>
</feature>
<dbReference type="STRING" id="52670.A0A2I4AUW5"/>
<dbReference type="InterPro" id="IPR045263">
    <property type="entry name" value="GLUT"/>
</dbReference>
<keyword evidence="8" id="KW-0762">Sugar transport</keyword>
<evidence type="ECO:0000256" key="7">
    <source>
        <dbReference type="ARBA" id="ARBA00022475"/>
    </source>
</evidence>
<name>A0A2I4AUW5_AUSLI</name>
<evidence type="ECO:0000256" key="12">
    <source>
        <dbReference type="ARBA" id="ARBA00029961"/>
    </source>
</evidence>
<feature type="transmembrane region" description="Helical" evidence="15">
    <location>
        <begin position="311"/>
        <end position="333"/>
    </location>
</feature>
<evidence type="ECO:0000256" key="13">
    <source>
        <dbReference type="ARBA" id="ARBA00031099"/>
    </source>
</evidence>
<feature type="transmembrane region" description="Helical" evidence="15">
    <location>
        <begin position="437"/>
        <end position="455"/>
    </location>
</feature>
<keyword evidence="6 14" id="KW-0813">Transport</keyword>
<evidence type="ECO:0000256" key="10">
    <source>
        <dbReference type="ARBA" id="ARBA00022989"/>
    </source>
</evidence>
<evidence type="ECO:0000256" key="11">
    <source>
        <dbReference type="ARBA" id="ARBA00023136"/>
    </source>
</evidence>
<feature type="transmembrane region" description="Helical" evidence="15">
    <location>
        <begin position="407"/>
        <end position="431"/>
    </location>
</feature>
<dbReference type="RefSeq" id="XP_013859279.1">
    <property type="nucleotide sequence ID" value="XM_014003825.1"/>
</dbReference>
<sequence length="497" mass="55297">MTQQLGLLLDHPVVIAAIFITAVGGTFQYGFCISVMTSPSAFIKELVNETCVHRYNLSSEQWQVSLIWSFTVSIFCVGGVLGSLAAGFLTTKFGRKKCLLLNNVVTVIGAILMLLSRTAMSFEMIMVGRFLYGINAGVGLSAHTMYLNECTPKKLWAMVGVSVSTFVSLGKFCGQLLGIRELLGTEQNWTWLLGFNGFTALFQILTLPFLPESPRFLLLEAGDFQAAEKAFKRFWGKQDYRKEVEEILKEKAALQNIRSQSVLELLQNRTLRWQLLTMVAVFSTLQLCGINAVYFYSFDVLRAAGIPEHKLAYAALGTGLCELCTSATCFMITGSAGRKVLMFRGYMAMSAALALLTATVYLQSQFSWMPYCSMVLIFLFILCFIIGPGTMTMVLPGEIFPQSFKSAAYTLGCTINWLSLFVMGMVFPILVEKLESFCFLVFLAACLLCGLYIRFNVPETKNRTALEIATEFDRMHRKVGQSTEGEVCEVKTQESKL</sequence>
<comment type="subcellular location">
    <subcellularLocation>
        <location evidence="2">Cell membrane</location>
        <location evidence="2">Sarcolemma</location>
    </subcellularLocation>
    <subcellularLocation>
        <location evidence="3">Cell membrane</location>
        <topology evidence="3">Multi-pass membrane protein</topology>
    </subcellularLocation>
</comment>
<dbReference type="GO" id="GO:1990539">
    <property type="term" value="P:fructose import across plasma membrane"/>
    <property type="evidence" value="ECO:0007669"/>
    <property type="project" value="UniProtKB-ARBA"/>
</dbReference>
<feature type="transmembrane region" description="Helical" evidence="15">
    <location>
        <begin position="100"/>
        <end position="118"/>
    </location>
</feature>
<dbReference type="NCBIfam" id="TIGR00879">
    <property type="entry name" value="SP"/>
    <property type="match status" value="1"/>
</dbReference>
<evidence type="ECO:0000256" key="15">
    <source>
        <dbReference type="SAM" id="Phobius"/>
    </source>
</evidence>
<keyword evidence="10 15" id="KW-1133">Transmembrane helix</keyword>
<keyword evidence="11 15" id="KW-0472">Membrane</keyword>
<dbReference type="GO" id="GO:0070837">
    <property type="term" value="P:dehydroascorbic acid transport"/>
    <property type="evidence" value="ECO:0007669"/>
    <property type="project" value="TreeGrafter"/>
</dbReference>
<protein>
    <recommendedName>
        <fullName evidence="5">Solute carrier family 2, facilitated glucose transporter member 5</fullName>
    </recommendedName>
    <alternativeName>
        <fullName evidence="13">Fructose transporter</fullName>
    </alternativeName>
    <alternativeName>
        <fullName evidence="12">Glucose transporter type 5, small intestine</fullName>
    </alternativeName>
</protein>
<dbReference type="GO" id="GO:0046323">
    <property type="term" value="P:D-glucose import"/>
    <property type="evidence" value="ECO:0007669"/>
    <property type="project" value="TreeGrafter"/>
</dbReference>
<dbReference type="CTD" id="564849"/>
<evidence type="ECO:0000313" key="18">
    <source>
        <dbReference type="RefSeq" id="XP_013859279.1"/>
    </source>
</evidence>